<evidence type="ECO:0000313" key="5">
    <source>
        <dbReference type="EMBL" id="KYG31985.1"/>
    </source>
</evidence>
<sequence>MRSSIIDFEQVSFSYPKTSELVIDELSFSITEGEFVCFIAPSGTGKSTLFRLMTSLELPISGTISFRNQPIAEGMKKIGYMPQRDLLLEWRTILDNAALPLELQGINKKKARKMASSYLEEFQLHQHSHKYPHQLSGGMRQRVSFLRAMLSGKDLLLLDEPFSALDAMTRMTMHEWLLQMWKKWKLTIIFVTHDIDEALLLADRVFIFSKKPLSSYNQCVIKETRPRQMKNELFEWKQEIVQQLTEAPPIHSLVKEKLF</sequence>
<dbReference type="InterPro" id="IPR003593">
    <property type="entry name" value="AAA+_ATPase"/>
</dbReference>
<keyword evidence="6" id="KW-1185">Reference proteome</keyword>
<name>A0A162E7S0_9BACI</name>
<dbReference type="InterPro" id="IPR050166">
    <property type="entry name" value="ABC_transporter_ATP-bind"/>
</dbReference>
<dbReference type="PANTHER" id="PTHR42788">
    <property type="entry name" value="TAURINE IMPORT ATP-BINDING PROTEIN-RELATED"/>
    <property type="match status" value="1"/>
</dbReference>
<comment type="caution">
    <text evidence="5">The sequence shown here is derived from an EMBL/GenBank/DDBJ whole genome shotgun (WGS) entry which is preliminary data.</text>
</comment>
<dbReference type="AlphaFoldDB" id="A0A162E7S0"/>
<evidence type="ECO:0000259" key="4">
    <source>
        <dbReference type="PROSITE" id="PS50893"/>
    </source>
</evidence>
<proteinExistence type="predicted"/>
<organism evidence="5 6">
    <name type="scientific">Alkalihalobacillus trypoxylicola</name>
    <dbReference type="NCBI Taxonomy" id="519424"/>
    <lineage>
        <taxon>Bacteria</taxon>
        <taxon>Bacillati</taxon>
        <taxon>Bacillota</taxon>
        <taxon>Bacilli</taxon>
        <taxon>Bacillales</taxon>
        <taxon>Bacillaceae</taxon>
        <taxon>Alkalihalobacillus</taxon>
    </lineage>
</organism>
<dbReference type="InterPro" id="IPR017871">
    <property type="entry name" value="ABC_transporter-like_CS"/>
</dbReference>
<accession>A0A162E7S0</accession>
<dbReference type="OrthoDB" id="9802264at2"/>
<keyword evidence="2" id="KW-0547">Nucleotide-binding</keyword>
<dbReference type="GO" id="GO:0005524">
    <property type="term" value="F:ATP binding"/>
    <property type="evidence" value="ECO:0007669"/>
    <property type="project" value="UniProtKB-KW"/>
</dbReference>
<evidence type="ECO:0000256" key="3">
    <source>
        <dbReference type="ARBA" id="ARBA00022840"/>
    </source>
</evidence>
<dbReference type="Pfam" id="PF00005">
    <property type="entry name" value="ABC_tran"/>
    <property type="match status" value="1"/>
</dbReference>
<dbReference type="PROSITE" id="PS00211">
    <property type="entry name" value="ABC_TRANSPORTER_1"/>
    <property type="match status" value="1"/>
</dbReference>
<dbReference type="RefSeq" id="WP_061948339.1">
    <property type="nucleotide sequence ID" value="NZ_LTAO01000012.1"/>
</dbReference>
<dbReference type="SMART" id="SM00382">
    <property type="entry name" value="AAA"/>
    <property type="match status" value="1"/>
</dbReference>
<evidence type="ECO:0000256" key="2">
    <source>
        <dbReference type="ARBA" id="ARBA00022741"/>
    </source>
</evidence>
<dbReference type="EMBL" id="LTAO01000012">
    <property type="protein sequence ID" value="KYG31985.1"/>
    <property type="molecule type" value="Genomic_DNA"/>
</dbReference>
<dbReference type="STRING" id="519424.AZF04_04205"/>
<dbReference type="CDD" id="cd03293">
    <property type="entry name" value="ABC_NrtD_SsuB_transporters"/>
    <property type="match status" value="1"/>
</dbReference>
<dbReference type="Proteomes" id="UP000075806">
    <property type="component" value="Unassembled WGS sequence"/>
</dbReference>
<dbReference type="SUPFAM" id="SSF52540">
    <property type="entry name" value="P-loop containing nucleoside triphosphate hydrolases"/>
    <property type="match status" value="1"/>
</dbReference>
<feature type="domain" description="ABC transporter" evidence="4">
    <location>
        <begin position="6"/>
        <end position="235"/>
    </location>
</feature>
<dbReference type="Gene3D" id="3.40.50.300">
    <property type="entry name" value="P-loop containing nucleotide triphosphate hydrolases"/>
    <property type="match status" value="1"/>
</dbReference>
<keyword evidence="1" id="KW-0813">Transport</keyword>
<keyword evidence="3 5" id="KW-0067">ATP-binding</keyword>
<dbReference type="GO" id="GO:0016887">
    <property type="term" value="F:ATP hydrolysis activity"/>
    <property type="evidence" value="ECO:0007669"/>
    <property type="project" value="InterPro"/>
</dbReference>
<evidence type="ECO:0000256" key="1">
    <source>
        <dbReference type="ARBA" id="ARBA00022448"/>
    </source>
</evidence>
<dbReference type="InterPro" id="IPR027417">
    <property type="entry name" value="P-loop_NTPase"/>
</dbReference>
<evidence type="ECO:0000313" key="6">
    <source>
        <dbReference type="Proteomes" id="UP000075806"/>
    </source>
</evidence>
<dbReference type="PROSITE" id="PS50893">
    <property type="entry name" value="ABC_TRANSPORTER_2"/>
    <property type="match status" value="1"/>
</dbReference>
<reference evidence="5" key="1">
    <citation type="submission" date="2016-02" db="EMBL/GenBank/DDBJ databases">
        <title>Genome sequence of Bacillus trypoxylicola KCTC 13244(T).</title>
        <authorList>
            <person name="Jeong H."/>
            <person name="Park S.-H."/>
            <person name="Choi S.-K."/>
        </authorList>
    </citation>
    <scope>NUCLEOTIDE SEQUENCE [LARGE SCALE GENOMIC DNA]</scope>
    <source>
        <strain evidence="5">KCTC 13244</strain>
    </source>
</reference>
<protein>
    <submittedName>
        <fullName evidence="5">Nitrate ABC transporter ATP-binding protein</fullName>
    </submittedName>
</protein>
<dbReference type="PANTHER" id="PTHR42788:SF2">
    <property type="entry name" value="ABC TRANSPORTER ATP-BINDING PROTEIN"/>
    <property type="match status" value="1"/>
</dbReference>
<gene>
    <name evidence="5" type="ORF">AZF04_04205</name>
</gene>
<dbReference type="InterPro" id="IPR003439">
    <property type="entry name" value="ABC_transporter-like_ATP-bd"/>
</dbReference>